<dbReference type="GO" id="GO:0008270">
    <property type="term" value="F:zinc ion binding"/>
    <property type="evidence" value="ECO:0007669"/>
    <property type="project" value="InterPro"/>
</dbReference>
<evidence type="ECO:0000259" key="2">
    <source>
        <dbReference type="SMART" id="SM00343"/>
    </source>
</evidence>
<evidence type="ECO:0000313" key="4">
    <source>
        <dbReference type="Proteomes" id="UP000011116"/>
    </source>
</evidence>
<protein>
    <recommendedName>
        <fullName evidence="2">CCHC-type domain-containing protein</fullName>
    </recommendedName>
</protein>
<name>A0A8I6X189_HORVV</name>
<sequence length="481" mass="51559">MASPSASPPCSGDRVSLGERRWAESDGESSSARSYCEVARSPAAPLRLAAAAPEAAGPATATATVAGKLPAKDRLGPRSEVHRVGREVTLDADGFQHPRRKHPRRPRRTPAPSPPCPRSPSPEEVAGLCFRCLDRYHRVRDCTNDVRCRRCLIPGHVSRDCETHLRAKPVPLPAAAPRAAPARQAAAPPPPAPTPAAPMAAGPVPARIIMARSVEMEEAEVVLSRALVATIAGTRPRVTPEDVAGEMYRSFQLEEGDFTVHSHHPEDFLIIFGSQHSMDRLRGEHFVRGLHFTLTLRPWSKLAHAGCGAFEYRVELELRGIPAHAWHLATAEHILGPSVWIERLHPHTRSRADLGVFRLSGRAHDPSLIRRSGELEIVELIPSGSTSVAPSVRTLIYPFTVALSRSEVDRVVARSAGDSADPGDGSGGAGTGNDRPLAQGLAAPAAAAASAAGRPCKWHGNRHPRLAHGRPCASSRRGGRL</sequence>
<keyword evidence="4" id="KW-1185">Reference proteome</keyword>
<reference evidence="4" key="1">
    <citation type="journal article" date="2012" name="Nature">
        <title>A physical, genetic and functional sequence assembly of the barley genome.</title>
        <authorList>
            <consortium name="The International Barley Genome Sequencing Consortium"/>
            <person name="Mayer K.F."/>
            <person name="Waugh R."/>
            <person name="Brown J.W."/>
            <person name="Schulman A."/>
            <person name="Langridge P."/>
            <person name="Platzer M."/>
            <person name="Fincher G.B."/>
            <person name="Muehlbauer G.J."/>
            <person name="Sato K."/>
            <person name="Close T.J."/>
            <person name="Wise R.P."/>
            <person name="Stein N."/>
        </authorList>
    </citation>
    <scope>NUCLEOTIDE SEQUENCE [LARGE SCALE GENOMIC DNA]</scope>
    <source>
        <strain evidence="4">cv. Morex</strain>
    </source>
</reference>
<proteinExistence type="predicted"/>
<dbReference type="AlphaFoldDB" id="A0A8I6X189"/>
<feature type="compositionally biased region" description="Low complexity" evidence="1">
    <location>
        <begin position="175"/>
        <end position="186"/>
    </location>
</feature>
<accession>A0A8I6X189</accession>
<dbReference type="GO" id="GO:0003676">
    <property type="term" value="F:nucleic acid binding"/>
    <property type="evidence" value="ECO:0007669"/>
    <property type="project" value="InterPro"/>
</dbReference>
<feature type="compositionally biased region" description="Pro residues" evidence="1">
    <location>
        <begin position="187"/>
        <end position="196"/>
    </location>
</feature>
<dbReference type="PANTHER" id="PTHR33087:SF31">
    <property type="entry name" value="OS06G0482850 PROTEIN"/>
    <property type="match status" value="1"/>
</dbReference>
<dbReference type="InterPro" id="IPR036875">
    <property type="entry name" value="Znf_CCHC_sf"/>
</dbReference>
<feature type="region of interest" description="Disordered" evidence="1">
    <location>
        <begin position="1"/>
        <end position="34"/>
    </location>
</feature>
<feature type="domain" description="CCHC-type" evidence="2">
    <location>
        <begin position="128"/>
        <end position="144"/>
    </location>
</feature>
<reference evidence="3" key="2">
    <citation type="submission" date="2020-10" db="EMBL/GenBank/DDBJ databases">
        <authorList>
            <person name="Scholz U."/>
            <person name="Mascher M."/>
            <person name="Fiebig A."/>
        </authorList>
    </citation>
    <scope>NUCLEOTIDE SEQUENCE [LARGE SCALE GENOMIC DNA]</scope>
    <source>
        <strain evidence="3">cv. Morex</strain>
    </source>
</reference>
<feature type="compositionally biased region" description="Basic residues" evidence="1">
    <location>
        <begin position="97"/>
        <end position="108"/>
    </location>
</feature>
<feature type="compositionally biased region" description="Basic and acidic residues" evidence="1">
    <location>
        <begin position="70"/>
        <end position="89"/>
    </location>
</feature>
<feature type="region of interest" description="Disordered" evidence="1">
    <location>
        <begin position="51"/>
        <end position="122"/>
    </location>
</feature>
<dbReference type="InterPro" id="IPR053253">
    <property type="entry name" value="Sex_diff_modulator"/>
</dbReference>
<feature type="region of interest" description="Disordered" evidence="1">
    <location>
        <begin position="415"/>
        <end position="481"/>
    </location>
</feature>
<dbReference type="EnsemblPlants" id="HORVU.MOREX.r3.4HG0373130.1">
    <property type="protein sequence ID" value="HORVU.MOREX.r3.4HG0373130.1.CDS1"/>
    <property type="gene ID" value="HORVU.MOREX.r3.4HG0373130"/>
</dbReference>
<reference evidence="3" key="3">
    <citation type="submission" date="2022-01" db="UniProtKB">
        <authorList>
            <consortium name="EnsemblPlants"/>
        </authorList>
    </citation>
    <scope>IDENTIFICATION</scope>
    <source>
        <strain evidence="3">subsp. vulgare</strain>
    </source>
</reference>
<dbReference type="SUPFAM" id="SSF57756">
    <property type="entry name" value="Retrovirus zinc finger-like domains"/>
    <property type="match status" value="1"/>
</dbReference>
<feature type="domain" description="CCHC-type" evidence="2">
    <location>
        <begin position="147"/>
        <end position="163"/>
    </location>
</feature>
<evidence type="ECO:0000313" key="3">
    <source>
        <dbReference type="EnsemblPlants" id="HORVU.MOREX.r3.4HG0373130.1.CDS1"/>
    </source>
</evidence>
<feature type="compositionally biased region" description="Basic residues" evidence="1">
    <location>
        <begin position="456"/>
        <end position="468"/>
    </location>
</feature>
<dbReference type="Proteomes" id="UP000011116">
    <property type="component" value="Chromosome 4H"/>
</dbReference>
<feature type="region of interest" description="Disordered" evidence="1">
    <location>
        <begin position="175"/>
        <end position="198"/>
    </location>
</feature>
<dbReference type="Gramene" id="HORVU.MOREX.r3.4HG0373130.1">
    <property type="protein sequence ID" value="HORVU.MOREX.r3.4HG0373130.1.CDS1"/>
    <property type="gene ID" value="HORVU.MOREX.r3.4HG0373130"/>
</dbReference>
<dbReference type="InterPro" id="IPR001878">
    <property type="entry name" value="Znf_CCHC"/>
</dbReference>
<dbReference type="Gene3D" id="4.10.60.10">
    <property type="entry name" value="Zinc finger, CCHC-type"/>
    <property type="match status" value="1"/>
</dbReference>
<dbReference type="SMART" id="SM00343">
    <property type="entry name" value="ZnF_C2HC"/>
    <property type="match status" value="2"/>
</dbReference>
<feature type="compositionally biased region" description="Low complexity" evidence="1">
    <location>
        <begin position="51"/>
        <end position="67"/>
    </location>
</feature>
<feature type="compositionally biased region" description="Low complexity" evidence="1">
    <location>
        <begin position="442"/>
        <end position="452"/>
    </location>
</feature>
<organism evidence="3 4">
    <name type="scientific">Hordeum vulgare subsp. vulgare</name>
    <name type="common">Domesticated barley</name>
    <dbReference type="NCBI Taxonomy" id="112509"/>
    <lineage>
        <taxon>Eukaryota</taxon>
        <taxon>Viridiplantae</taxon>
        <taxon>Streptophyta</taxon>
        <taxon>Embryophyta</taxon>
        <taxon>Tracheophyta</taxon>
        <taxon>Spermatophyta</taxon>
        <taxon>Magnoliopsida</taxon>
        <taxon>Liliopsida</taxon>
        <taxon>Poales</taxon>
        <taxon>Poaceae</taxon>
        <taxon>BOP clade</taxon>
        <taxon>Pooideae</taxon>
        <taxon>Triticodae</taxon>
        <taxon>Triticeae</taxon>
        <taxon>Hordeinae</taxon>
        <taxon>Hordeum</taxon>
    </lineage>
</organism>
<feature type="compositionally biased region" description="Pro residues" evidence="1">
    <location>
        <begin position="109"/>
        <end position="120"/>
    </location>
</feature>
<evidence type="ECO:0000256" key="1">
    <source>
        <dbReference type="SAM" id="MobiDB-lite"/>
    </source>
</evidence>
<dbReference type="PANTHER" id="PTHR33087">
    <property type="entry name" value="OS07G0539200 PROTEIN"/>
    <property type="match status" value="1"/>
</dbReference>